<dbReference type="Proteomes" id="UP001162992">
    <property type="component" value="Chromosome 12"/>
</dbReference>
<sequence length="1675" mass="185622">MDHKVKEVSEGNGVSGRSVLTWQWIPSEGSLSSVDSLASGEIPFSPSESQCSSSQKLKNKALKSDSSLSLDEESATELRSRRLNLHGKGLRQHLRGILAVEENLPVSYEELQSCRVKLMCSFGGKIMPRPSDGKLRYVGGETRIVSVKRDIPYAELILKLKEIYGEELFVKYQLPGEDLDALVSVSSDEDLENMMEEYDRLEASDCNQRLRVFLFSVLQYEQTNCMDSVGDFRASAHLYVDAVNGLSGSCAMKPSELGPLGDVHYRVNCALGSDNGEGCSTWMGESVLSPSYARRIYDPSAEMKGPVFQRMLSLQSVSNPPSAPQSAPSSPSFPSRPVIMNRAFLDPPRQNFPEPQLKMNTCENVLLEMINQDDEFSGSGSSSNKDLQFQVSESRKTPNYVHHEMLHPAGFHHSAFQADQHRMVDDMVSKVRSPRKFCNSHEQHIELRPCPMYTDSMSEFQPVQNHYISQPEVQRFLPQNQDFQLPSGFFHENAVRDLSGLDETMTGEFKYLPEQLLTQSSHDKTFIKQPELPRLQHDVWQGGIEEPRNMHGRSEWMHHNPDLEHLPQQGFQQPHCQNSQICTCYRQPAQQGALHKLHSFVEKQQHQDDPSRGHCKPYNPLSHALGNDSSYKLGSSFASGLGSAPSSPQLSYHEISDRQTRPQLPVHWNHIGAPFADEQSFGRPCANSNQQSRPFPMPSSPPLYVETAKSVKECKICQQQFRLITEPAAQKQDLNPPRLLYEEASICEGCYPDVQFKLAGHHVGLEQQHHCSSQSNSKSYYQDKVLQNLAGEHVLETERFPERLGKWRDWPSQQRVMMYDEDARAVDRTLMGPSTQQGELLDGGEENFQKEFLGNSLNPILTPRTFVAYANGNGYQQAPRRNYGHETLGVANKSTIYHPSVLARQSAAGHKSIVMEGSERSESFQNINGADNWLNTVLSMPECLSQEPENVADTFGTHSHEQILSNNTSLSPQCSKLLHEGGSELGTAQCQYQQDFQNHKVKLAKSDVFMLSCNIEEPPYGVVADCSTIQEAEQNWHFPSELHERTMDHVNGVDIDSKNPFFMDDCDITCSTTKYTPAVLQSEGDSLQADSSKLLADSALSCDQPLTKMHGDDVPAEAACLSILSPNTIGSSVLTGFNSSIVNSPLLAARQPIINISRAEAHFPVSLPQRNLIKRPLEPLTGFKADAAGVDVKCEENFSFVGDKSTSGAELSATKELAEDMASSVVESNGSQEMHRLIIDEALQVGSCKKADRAAGEQIRSVAQQNLLASPTFSIQAWETALESAAVTKSEIEGEVQCGESARVAGATVGPALEEKIVEEAEVQCKEIAGVAEILFGSSFNTEEEEIVEVFTSEPDQASTHGDTSGSIVKTGLAAAAKAIAGGLQTIKNSDLEEIRELGSGNFGTVYHGKWRGSDVAIKRIKASCFSGRSFERQRLLGDFWKEANTLSQLHHPNVVAFYGVVPDGPGGTLATVTEYMVNGSLKQVLQKKDRTIDRRKRLLIAMDAAFGMEYLHGKNIVHFDLKCENLLVNMKDPHRPVCKVGDLGLSKVKQKTMVSGGVRGTLPWMAPELLSGNSSMVTEKIDVFSFGIVMWELLTGEEPYANMHYGAVIGGIVNNTLRPPIPNWCDPAWKSLMERCWAADPASRPSFADIVNELRAMTESLQPKTQRPAQTFHL</sequence>
<keyword evidence="2" id="KW-1185">Reference proteome</keyword>
<comment type="caution">
    <text evidence="1">The sequence shown here is derived from an EMBL/GenBank/DDBJ whole genome shotgun (WGS) entry which is preliminary data.</text>
</comment>
<organism evidence="1 2">
    <name type="scientific">Diphasiastrum complanatum</name>
    <name type="common">Issler's clubmoss</name>
    <name type="synonym">Lycopodium complanatum</name>
    <dbReference type="NCBI Taxonomy" id="34168"/>
    <lineage>
        <taxon>Eukaryota</taxon>
        <taxon>Viridiplantae</taxon>
        <taxon>Streptophyta</taxon>
        <taxon>Embryophyta</taxon>
        <taxon>Tracheophyta</taxon>
        <taxon>Lycopodiopsida</taxon>
        <taxon>Lycopodiales</taxon>
        <taxon>Lycopodiaceae</taxon>
        <taxon>Lycopodioideae</taxon>
        <taxon>Diphasiastrum</taxon>
    </lineage>
</organism>
<evidence type="ECO:0000313" key="1">
    <source>
        <dbReference type="EMBL" id="KAJ7535102.1"/>
    </source>
</evidence>
<proteinExistence type="predicted"/>
<evidence type="ECO:0000313" key="2">
    <source>
        <dbReference type="Proteomes" id="UP001162992"/>
    </source>
</evidence>
<name>A0ACC2BZH4_DIPCM</name>
<gene>
    <name evidence="1" type="ORF">O6H91_12G018500</name>
</gene>
<reference evidence="2" key="1">
    <citation type="journal article" date="2024" name="Proc. Natl. Acad. Sci. U.S.A.">
        <title>Extraordinary preservation of gene collinearity over three hundred million years revealed in homosporous lycophytes.</title>
        <authorList>
            <person name="Li C."/>
            <person name="Wickell D."/>
            <person name="Kuo L.Y."/>
            <person name="Chen X."/>
            <person name="Nie B."/>
            <person name="Liao X."/>
            <person name="Peng D."/>
            <person name="Ji J."/>
            <person name="Jenkins J."/>
            <person name="Williams M."/>
            <person name="Shu S."/>
            <person name="Plott C."/>
            <person name="Barry K."/>
            <person name="Rajasekar S."/>
            <person name="Grimwood J."/>
            <person name="Han X."/>
            <person name="Sun S."/>
            <person name="Hou Z."/>
            <person name="He W."/>
            <person name="Dai G."/>
            <person name="Sun C."/>
            <person name="Schmutz J."/>
            <person name="Leebens-Mack J.H."/>
            <person name="Li F.W."/>
            <person name="Wang L."/>
        </authorList>
    </citation>
    <scope>NUCLEOTIDE SEQUENCE [LARGE SCALE GENOMIC DNA]</scope>
    <source>
        <strain evidence="2">cv. PW_Plant_1</strain>
    </source>
</reference>
<accession>A0ACC2BZH4</accession>
<protein>
    <submittedName>
        <fullName evidence="1">Uncharacterized protein</fullName>
    </submittedName>
</protein>
<dbReference type="EMBL" id="CM055103">
    <property type="protein sequence ID" value="KAJ7535102.1"/>
    <property type="molecule type" value="Genomic_DNA"/>
</dbReference>